<accession>A0ABV0NIA8</accession>
<evidence type="ECO:0000313" key="2">
    <source>
        <dbReference type="EMBL" id="MEQ2171126.1"/>
    </source>
</evidence>
<feature type="region of interest" description="Disordered" evidence="1">
    <location>
        <begin position="64"/>
        <end position="89"/>
    </location>
</feature>
<organism evidence="2 3">
    <name type="scientific">Goodea atripinnis</name>
    <dbReference type="NCBI Taxonomy" id="208336"/>
    <lineage>
        <taxon>Eukaryota</taxon>
        <taxon>Metazoa</taxon>
        <taxon>Chordata</taxon>
        <taxon>Craniata</taxon>
        <taxon>Vertebrata</taxon>
        <taxon>Euteleostomi</taxon>
        <taxon>Actinopterygii</taxon>
        <taxon>Neopterygii</taxon>
        <taxon>Teleostei</taxon>
        <taxon>Neoteleostei</taxon>
        <taxon>Acanthomorphata</taxon>
        <taxon>Ovalentaria</taxon>
        <taxon>Atherinomorphae</taxon>
        <taxon>Cyprinodontiformes</taxon>
        <taxon>Goodeidae</taxon>
        <taxon>Goodea</taxon>
    </lineage>
</organism>
<keyword evidence="3" id="KW-1185">Reference proteome</keyword>
<gene>
    <name evidence="2" type="ORF">GOODEAATRI_007556</name>
</gene>
<feature type="compositionally biased region" description="Low complexity" evidence="1">
    <location>
        <begin position="75"/>
        <end position="87"/>
    </location>
</feature>
<comment type="caution">
    <text evidence="2">The sequence shown here is derived from an EMBL/GenBank/DDBJ whole genome shotgun (WGS) entry which is preliminary data.</text>
</comment>
<name>A0ABV0NIA8_9TELE</name>
<evidence type="ECO:0000313" key="3">
    <source>
        <dbReference type="Proteomes" id="UP001476798"/>
    </source>
</evidence>
<reference evidence="2 3" key="1">
    <citation type="submission" date="2021-06" db="EMBL/GenBank/DDBJ databases">
        <authorList>
            <person name="Palmer J.M."/>
        </authorList>
    </citation>
    <scope>NUCLEOTIDE SEQUENCE [LARGE SCALE GENOMIC DNA]</scope>
    <source>
        <strain evidence="2 3">GA_2019</strain>
        <tissue evidence="2">Muscle</tissue>
    </source>
</reference>
<evidence type="ECO:0000256" key="1">
    <source>
        <dbReference type="SAM" id="MobiDB-lite"/>
    </source>
</evidence>
<protein>
    <submittedName>
        <fullName evidence="2">Uncharacterized protein</fullName>
    </submittedName>
</protein>
<sequence length="161" mass="17784">MRGQQRLEGTRVAAHLASLPGRSNANISPQCFLVIDRVKPRSRCVCSVESLTIPIIYQHHKHSPAPKQILTSETAPASPANQSPASPELSVGTALLEKAEIRLSASETLPPFLLFEGAKEPRHHLRGVFTSLTRTDSKSKLALPFSIMIREKNNKEWLEES</sequence>
<proteinExistence type="predicted"/>
<dbReference type="EMBL" id="JAHRIO010040365">
    <property type="protein sequence ID" value="MEQ2171126.1"/>
    <property type="molecule type" value="Genomic_DNA"/>
</dbReference>
<dbReference type="Proteomes" id="UP001476798">
    <property type="component" value="Unassembled WGS sequence"/>
</dbReference>